<organism evidence="1">
    <name type="scientific">Sipha flava</name>
    <name type="common">yellow sugarcane aphid</name>
    <dbReference type="NCBI Taxonomy" id="143950"/>
    <lineage>
        <taxon>Eukaryota</taxon>
        <taxon>Metazoa</taxon>
        <taxon>Ecdysozoa</taxon>
        <taxon>Arthropoda</taxon>
        <taxon>Hexapoda</taxon>
        <taxon>Insecta</taxon>
        <taxon>Pterygota</taxon>
        <taxon>Neoptera</taxon>
        <taxon>Paraneoptera</taxon>
        <taxon>Hemiptera</taxon>
        <taxon>Sternorrhyncha</taxon>
        <taxon>Aphidomorpha</taxon>
        <taxon>Aphidoidea</taxon>
        <taxon>Aphididae</taxon>
        <taxon>Sipha</taxon>
    </lineage>
</organism>
<gene>
    <name evidence="1" type="ORF">g.179979</name>
</gene>
<accession>A0A2S2QN82</accession>
<reference evidence="1" key="1">
    <citation type="submission" date="2018-04" db="EMBL/GenBank/DDBJ databases">
        <title>Transcriptome assembly of Sipha flava.</title>
        <authorList>
            <person name="Scully E.D."/>
            <person name="Geib S.M."/>
            <person name="Palmer N.A."/>
            <person name="Koch K."/>
            <person name="Bradshaw J."/>
            <person name="Heng-Moss T."/>
            <person name="Sarath G."/>
        </authorList>
    </citation>
    <scope>NUCLEOTIDE SEQUENCE</scope>
</reference>
<dbReference type="OrthoDB" id="6582565at2759"/>
<dbReference type="GO" id="GO:0006357">
    <property type="term" value="P:regulation of transcription by RNA polymerase II"/>
    <property type="evidence" value="ECO:0007669"/>
    <property type="project" value="InterPro"/>
</dbReference>
<dbReference type="PANTHER" id="PTHR32344:SF1">
    <property type="entry name" value="U1-TYPE DOMAIN-CONTAINING PROTEIN"/>
    <property type="match status" value="1"/>
</dbReference>
<dbReference type="EMBL" id="GGMS01009807">
    <property type="protein sequence ID" value="MBY79010.1"/>
    <property type="molecule type" value="Transcribed_RNA"/>
</dbReference>
<dbReference type="InterPro" id="IPR033375">
    <property type="entry name" value="Cggbp1"/>
</dbReference>
<name>A0A2S2QN82_9HEMI</name>
<proteinExistence type="predicted"/>
<dbReference type="AlphaFoldDB" id="A0A2S2QN82"/>
<dbReference type="GO" id="GO:0005634">
    <property type="term" value="C:nucleus"/>
    <property type="evidence" value="ECO:0007669"/>
    <property type="project" value="InterPro"/>
</dbReference>
<protein>
    <submittedName>
        <fullName evidence="1">Uncharacterized protein</fullName>
    </submittedName>
</protein>
<dbReference type="PANTHER" id="PTHR32344">
    <property type="entry name" value="U1-TYPE DOMAIN-CONTAINING PROTEIN"/>
    <property type="match status" value="1"/>
</dbReference>
<evidence type="ECO:0000313" key="1">
    <source>
        <dbReference type="EMBL" id="MBY79010.1"/>
    </source>
</evidence>
<dbReference type="GO" id="GO:0003690">
    <property type="term" value="F:double-stranded DNA binding"/>
    <property type="evidence" value="ECO:0007669"/>
    <property type="project" value="InterPro"/>
</dbReference>
<sequence>MRVPSHVPVSRLEDTPDAARAARLQCPSTICDQAVPVTKRFQVVQHLNTGKHNKNINLKAKSKQSFIKNTLDNQNKQANFPLDLCQAMLESDIPLWKLNHPSFKIFFEKYTGKCVPDQSTIRKNYVSSIYENTISRIRSEIGDGPIWVSIDETTDVDGRYVCNVIVGLLHEDNYSKPYLLMCEELEKCNFQTIGKIFNDAMHLLWPSGLIKEEVLLFVSEAAPYMVKSANSLTMLNPNLINLTCLAHGIHRTSECL</sequence>